<feature type="domain" description="Mei2-like C-terminal RNA recognition motif" evidence="1">
    <location>
        <begin position="27"/>
        <end position="122"/>
    </location>
</feature>
<dbReference type="OrthoDB" id="417253at2759"/>
<name>A0A812NIC7_SYMPI</name>
<dbReference type="InterPro" id="IPR007201">
    <property type="entry name" value="Mei2-like_Rrm_C"/>
</dbReference>
<evidence type="ECO:0000313" key="3">
    <source>
        <dbReference type="Proteomes" id="UP000649617"/>
    </source>
</evidence>
<gene>
    <name evidence="2" type="primary">ML5</name>
    <name evidence="2" type="ORF">SPIL2461_LOCUS7441</name>
</gene>
<evidence type="ECO:0000313" key="2">
    <source>
        <dbReference type="EMBL" id="CAE7322185.1"/>
    </source>
</evidence>
<dbReference type="AlphaFoldDB" id="A0A812NIC7"/>
<sequence length="175" mass="20263">MAPSDVQALRASLTVCTSCPLALQETRCSLMIGQVPKNCDAVLFLEKLGEIDVLHTLRFFYMPIDKSRKRHFGYVFLEVSEPCVIVTLLRCLPKLGELLGTLRRKRQLHLHFARIQGWKNFMRQYSDSDFIFEPNANVRPQIFLPHRMSETGANFQDLLPADLSKTYFDKELRDQ</sequence>
<dbReference type="Proteomes" id="UP000649617">
    <property type="component" value="Unassembled WGS sequence"/>
</dbReference>
<protein>
    <submittedName>
        <fullName evidence="2">ML5 protein</fullName>
    </submittedName>
</protein>
<comment type="caution">
    <text evidence="2">The sequence shown here is derived from an EMBL/GenBank/DDBJ whole genome shotgun (WGS) entry which is preliminary data.</text>
</comment>
<organism evidence="2 3">
    <name type="scientific">Symbiodinium pilosum</name>
    <name type="common">Dinoflagellate</name>
    <dbReference type="NCBI Taxonomy" id="2952"/>
    <lineage>
        <taxon>Eukaryota</taxon>
        <taxon>Sar</taxon>
        <taxon>Alveolata</taxon>
        <taxon>Dinophyceae</taxon>
        <taxon>Suessiales</taxon>
        <taxon>Symbiodiniaceae</taxon>
        <taxon>Symbiodinium</taxon>
    </lineage>
</organism>
<accession>A0A812NIC7</accession>
<proteinExistence type="predicted"/>
<keyword evidence="3" id="KW-1185">Reference proteome</keyword>
<dbReference type="EMBL" id="CAJNIZ010011603">
    <property type="protein sequence ID" value="CAE7322185.1"/>
    <property type="molecule type" value="Genomic_DNA"/>
</dbReference>
<evidence type="ECO:0000259" key="1">
    <source>
        <dbReference type="Pfam" id="PF04059"/>
    </source>
</evidence>
<dbReference type="Pfam" id="PF04059">
    <property type="entry name" value="RRM_2"/>
    <property type="match status" value="1"/>
</dbReference>
<reference evidence="2" key="1">
    <citation type="submission" date="2021-02" db="EMBL/GenBank/DDBJ databases">
        <authorList>
            <person name="Dougan E. K."/>
            <person name="Rhodes N."/>
            <person name="Thang M."/>
            <person name="Chan C."/>
        </authorList>
    </citation>
    <scope>NUCLEOTIDE SEQUENCE</scope>
</reference>